<evidence type="ECO:0000313" key="2">
    <source>
        <dbReference type="EMBL" id="PWJ61166.1"/>
    </source>
</evidence>
<name>A0ABX5LAD0_9MICO</name>
<sequence>MRSPPQGTDRHPCRNRRTLIGKHGLTSARDGRWTPVPPPAWGAAFRTLSASGTAVLAAAGLMLAVAVPAQAAEIAPTPFAAETTEHFEAQTLAIAASVSAPVILRDAISVTSPQPVVIDSAPVPASMTDASTAAAADSRTTDDAEASPR</sequence>
<comment type="caution">
    <text evidence="2">The sequence shown here is derived from an EMBL/GenBank/DDBJ whole genome shotgun (WGS) entry which is preliminary data.</text>
</comment>
<gene>
    <name evidence="2" type="ORF">B0H03_1193</name>
</gene>
<dbReference type="EMBL" id="QGDV01000019">
    <property type="protein sequence ID" value="PWJ61166.1"/>
    <property type="molecule type" value="Genomic_DNA"/>
</dbReference>
<evidence type="ECO:0000256" key="1">
    <source>
        <dbReference type="SAM" id="MobiDB-lite"/>
    </source>
</evidence>
<accession>A0ABX5LAD0</accession>
<feature type="compositionally biased region" description="Low complexity" evidence="1">
    <location>
        <begin position="125"/>
        <end position="138"/>
    </location>
</feature>
<keyword evidence="3" id="KW-1185">Reference proteome</keyword>
<protein>
    <submittedName>
        <fullName evidence="2">Uncharacterized protein</fullName>
    </submittedName>
</protein>
<feature type="compositionally biased region" description="Basic and acidic residues" evidence="1">
    <location>
        <begin position="139"/>
        <end position="149"/>
    </location>
</feature>
<feature type="region of interest" description="Disordered" evidence="1">
    <location>
        <begin position="119"/>
        <end position="149"/>
    </location>
</feature>
<organism evidence="2 3">
    <name type="scientific">Rathayibacter iranicus NCPPB 2253 = VKM Ac-1602</name>
    <dbReference type="NCBI Taxonomy" id="1328868"/>
    <lineage>
        <taxon>Bacteria</taxon>
        <taxon>Bacillati</taxon>
        <taxon>Actinomycetota</taxon>
        <taxon>Actinomycetes</taxon>
        <taxon>Micrococcales</taxon>
        <taxon>Microbacteriaceae</taxon>
        <taxon>Rathayibacter</taxon>
    </lineage>
</organism>
<evidence type="ECO:0000313" key="3">
    <source>
        <dbReference type="Proteomes" id="UP000245674"/>
    </source>
</evidence>
<reference evidence="2 3" key="1">
    <citation type="submission" date="2018-03" db="EMBL/GenBank/DDBJ databases">
        <title>Genomic Encyclopedia of Type Strains, Phase III (KMG-III): the genomes of soil and plant-associated and newly described type strains.</title>
        <authorList>
            <person name="Whitman W."/>
        </authorList>
    </citation>
    <scope>NUCLEOTIDE SEQUENCE [LARGE SCALE GENOMIC DNA]</scope>
    <source>
        <strain evidence="2 3">VKM Ac-1602</strain>
    </source>
</reference>
<proteinExistence type="predicted"/>
<dbReference type="Proteomes" id="UP000245674">
    <property type="component" value="Unassembled WGS sequence"/>
</dbReference>